<proteinExistence type="predicted"/>
<reference evidence="1" key="1">
    <citation type="journal article" date="2023" name="Mol. Biol. Evol.">
        <title>Third-Generation Sequencing Reveals the Adaptive Role of the Epigenome in Three Deep-Sea Polychaetes.</title>
        <authorList>
            <person name="Perez M."/>
            <person name="Aroh O."/>
            <person name="Sun Y."/>
            <person name="Lan Y."/>
            <person name="Juniper S.K."/>
            <person name="Young C.R."/>
            <person name="Angers B."/>
            <person name="Qian P.Y."/>
        </authorList>
    </citation>
    <scope>NUCLEOTIDE SEQUENCE</scope>
    <source>
        <strain evidence="1">P08H-3</strain>
    </source>
</reference>
<dbReference type="Proteomes" id="UP001208570">
    <property type="component" value="Unassembled WGS sequence"/>
</dbReference>
<evidence type="ECO:0000313" key="1">
    <source>
        <dbReference type="EMBL" id="KAK2166104.1"/>
    </source>
</evidence>
<protein>
    <submittedName>
        <fullName evidence="1">Uncharacterized protein</fullName>
    </submittedName>
</protein>
<dbReference type="EMBL" id="JAODUP010000042">
    <property type="protein sequence ID" value="KAK2166104.1"/>
    <property type="molecule type" value="Genomic_DNA"/>
</dbReference>
<sequence length="343" mass="39265">MPVAPPCVRTEIAMCDYDNEDHPARNCFAKMSPKIQESVKADCGLYLETDKFDVFQRNIDIICNAKGYPIEKDCYNLMSYQIQKSLKEDCLSYILGSSAMNDFTENIKVLCDAKKSKIRPMELPTTSPPTFDCYNLMSYQIQKSLKEDCLSYIGSSAMNDFTENIKVLCDAKKSKIRPMELPTSFVVCLLENVSFDNNRQFILIFVIFYLFQDCYNLMSYQIQKSVKEDCLSYILGSSAMNDFTQNIKVLCEAKKSKIQPMELPTTSPPTFENLCDFDSEDHPIHECYSLMSSQIQTSLKADCVAYEGTPELDNLGENIQLLCEAKKSKIKPKKFSLREYYNT</sequence>
<organism evidence="1 2">
    <name type="scientific">Paralvinella palmiformis</name>
    <dbReference type="NCBI Taxonomy" id="53620"/>
    <lineage>
        <taxon>Eukaryota</taxon>
        <taxon>Metazoa</taxon>
        <taxon>Spiralia</taxon>
        <taxon>Lophotrochozoa</taxon>
        <taxon>Annelida</taxon>
        <taxon>Polychaeta</taxon>
        <taxon>Sedentaria</taxon>
        <taxon>Canalipalpata</taxon>
        <taxon>Terebellida</taxon>
        <taxon>Terebelliformia</taxon>
        <taxon>Alvinellidae</taxon>
        <taxon>Paralvinella</taxon>
    </lineage>
</organism>
<dbReference type="AlphaFoldDB" id="A0AAD9NGA6"/>
<comment type="caution">
    <text evidence="1">The sequence shown here is derived from an EMBL/GenBank/DDBJ whole genome shotgun (WGS) entry which is preliminary data.</text>
</comment>
<feature type="non-terminal residue" evidence="1">
    <location>
        <position position="1"/>
    </location>
</feature>
<accession>A0AAD9NGA6</accession>
<gene>
    <name evidence="1" type="ORF">LSH36_42g09127</name>
</gene>
<keyword evidence="2" id="KW-1185">Reference proteome</keyword>
<name>A0AAD9NGA6_9ANNE</name>
<evidence type="ECO:0000313" key="2">
    <source>
        <dbReference type="Proteomes" id="UP001208570"/>
    </source>
</evidence>